<proteinExistence type="predicted"/>
<dbReference type="GO" id="GO:0004364">
    <property type="term" value="F:glutathione transferase activity"/>
    <property type="evidence" value="ECO:0007669"/>
    <property type="project" value="InterPro"/>
</dbReference>
<dbReference type="SUPFAM" id="SSF52833">
    <property type="entry name" value="Thioredoxin-like"/>
    <property type="match status" value="2"/>
</dbReference>
<organism evidence="2 3">
    <name type="scientific">Kingdonia uniflora</name>
    <dbReference type="NCBI Taxonomy" id="39325"/>
    <lineage>
        <taxon>Eukaryota</taxon>
        <taxon>Viridiplantae</taxon>
        <taxon>Streptophyta</taxon>
        <taxon>Embryophyta</taxon>
        <taxon>Tracheophyta</taxon>
        <taxon>Spermatophyta</taxon>
        <taxon>Magnoliopsida</taxon>
        <taxon>Ranunculales</taxon>
        <taxon>Circaeasteraceae</taxon>
        <taxon>Kingdonia</taxon>
    </lineage>
</organism>
<evidence type="ECO:0000313" key="3">
    <source>
        <dbReference type="Proteomes" id="UP000541444"/>
    </source>
</evidence>
<comment type="caution">
    <text evidence="2">The sequence shown here is derived from an EMBL/GenBank/DDBJ whole genome shotgun (WGS) entry which is preliminary data.</text>
</comment>
<dbReference type="Pfam" id="PF13410">
    <property type="entry name" value="GST_C_2"/>
    <property type="match status" value="2"/>
</dbReference>
<dbReference type="PROSITE" id="PS50404">
    <property type="entry name" value="GST_NTER"/>
    <property type="match status" value="2"/>
</dbReference>
<feature type="domain" description="GST N-terminal" evidence="1">
    <location>
        <begin position="369"/>
        <end position="450"/>
    </location>
</feature>
<name>A0A7J7M9V7_9MAGN</name>
<dbReference type="CDD" id="cd03203">
    <property type="entry name" value="GST_C_Lambda"/>
    <property type="match status" value="1"/>
</dbReference>
<dbReference type="PANTHER" id="PTHR44328">
    <property type="entry name" value="GLUTATHIONE S-TRANSFERASE L1"/>
    <property type="match status" value="1"/>
</dbReference>
<dbReference type="Proteomes" id="UP000541444">
    <property type="component" value="Unassembled WGS sequence"/>
</dbReference>
<evidence type="ECO:0000313" key="2">
    <source>
        <dbReference type="EMBL" id="KAF6151681.1"/>
    </source>
</evidence>
<dbReference type="InterPro" id="IPR044629">
    <property type="entry name" value="GSTL1/2/3"/>
</dbReference>
<sequence length="588" mass="67449">MAELTLSKSLFLLTSSLQHHHLPPKPSSIHTTNTVQINTRQSPSLHSFKLQLHGTYNPFYNKTRASITTTSMKTESVKEVVLPPVLDSNSDPPSIFDGTTRLYISLTCPYAQRVWITRNCKGLQEMIKLVPIDLKNRPAWYKEKVYPANKVPSLEHNNEVRGESLDLMKYVDSHFEGPALFPDDSAKVQFAESLMTYTDSFNKAVITSFKGDGGDEYGPPFDYIEAALSKFDDGPFFLGQFSLVDIAYAPFIDRFHPFLLDIKKCDITSGRPNLALWIEEMNNIEGFNETRRDPQELVEIYKKRFSCFFDDGVSLNDDLINGIVQEVIPPVLDSTSDQPPLFDGTTRNRKTMYMYGDMDRDKCRKPKVRRERLYTSLICPYAQRVWITRNYKGLQDKIKLVPLDLSNRPAWYKEKVYPENKVPSLEHNGKIIGESLDLVKYLDSSFEGPSLLPDVRYLILLREFAEELLSYTDILSRDVHVSFKGDADIGAPYDHLETALSKFEDGPFFLGQFSLVDIVYAPFIERYHLLSLDVKKYDITTGRPKLTAWIEELNKIEAYQQTKRDPAELIPILKNRLGVVILYLPSFH</sequence>
<dbReference type="AlphaFoldDB" id="A0A7J7M9V7"/>
<reference evidence="2 3" key="1">
    <citation type="journal article" date="2020" name="IScience">
        <title>Genome Sequencing of the Endangered Kingdonia uniflora (Circaeasteraceae, Ranunculales) Reveals Potential Mechanisms of Evolutionary Specialization.</title>
        <authorList>
            <person name="Sun Y."/>
            <person name="Deng T."/>
            <person name="Zhang A."/>
            <person name="Moore M.J."/>
            <person name="Landis J.B."/>
            <person name="Lin N."/>
            <person name="Zhang H."/>
            <person name="Zhang X."/>
            <person name="Huang J."/>
            <person name="Zhang X."/>
            <person name="Sun H."/>
            <person name="Wang H."/>
        </authorList>
    </citation>
    <scope>NUCLEOTIDE SEQUENCE [LARGE SCALE GENOMIC DNA]</scope>
    <source>
        <strain evidence="2">TB1705</strain>
        <tissue evidence="2">Leaf</tissue>
    </source>
</reference>
<dbReference type="InterPro" id="IPR036282">
    <property type="entry name" value="Glutathione-S-Trfase_C_sf"/>
</dbReference>
<accession>A0A7J7M9V7</accession>
<dbReference type="Pfam" id="PF13417">
    <property type="entry name" value="GST_N_3"/>
    <property type="match status" value="2"/>
</dbReference>
<gene>
    <name evidence="2" type="ORF">GIB67_001964</name>
</gene>
<dbReference type="InterPro" id="IPR004045">
    <property type="entry name" value="Glutathione_S-Trfase_N"/>
</dbReference>
<dbReference type="PANTHER" id="PTHR44328:SF11">
    <property type="entry name" value="GLUTATHIONE S-TRANSFERASE L2, CHLOROPLASTIC"/>
    <property type="match status" value="1"/>
</dbReference>
<dbReference type="SUPFAM" id="SSF47616">
    <property type="entry name" value="GST C-terminal domain-like"/>
    <property type="match status" value="2"/>
</dbReference>
<dbReference type="Gene3D" id="3.40.30.10">
    <property type="entry name" value="Glutaredoxin"/>
    <property type="match status" value="2"/>
</dbReference>
<dbReference type="EMBL" id="JACGCM010001662">
    <property type="protein sequence ID" value="KAF6151681.1"/>
    <property type="molecule type" value="Genomic_DNA"/>
</dbReference>
<dbReference type="Gene3D" id="1.20.1050.10">
    <property type="match status" value="2"/>
</dbReference>
<keyword evidence="3" id="KW-1185">Reference proteome</keyword>
<dbReference type="OrthoDB" id="4951845at2759"/>
<dbReference type="FunFam" id="3.40.30.10:FF:000091">
    <property type="entry name" value="Glutathione S-transferase L2, chloroplastic"/>
    <property type="match status" value="2"/>
</dbReference>
<protein>
    <recommendedName>
        <fullName evidence="1">GST N-terminal domain-containing protein</fullName>
    </recommendedName>
</protein>
<dbReference type="FunFam" id="1.20.1050.10:FF:000041">
    <property type="entry name" value="Lambda class glutathione S-transferase"/>
    <property type="match status" value="1"/>
</dbReference>
<evidence type="ECO:0000259" key="1">
    <source>
        <dbReference type="PROSITE" id="PS50404"/>
    </source>
</evidence>
<dbReference type="InterPro" id="IPR036249">
    <property type="entry name" value="Thioredoxin-like_sf"/>
</dbReference>
<feature type="domain" description="GST N-terminal" evidence="1">
    <location>
        <begin position="98"/>
        <end position="179"/>
    </location>
</feature>